<dbReference type="Gene3D" id="1.10.10.10">
    <property type="entry name" value="Winged helix-like DNA-binding domain superfamily/Winged helix DNA-binding domain"/>
    <property type="match status" value="1"/>
</dbReference>
<keyword evidence="1" id="KW-0805">Transcription regulation</keyword>
<dbReference type="CDD" id="cd07377">
    <property type="entry name" value="WHTH_GntR"/>
    <property type="match status" value="1"/>
</dbReference>
<keyword evidence="2" id="KW-0238">DNA-binding</keyword>
<dbReference type="PANTHER" id="PTHR43537">
    <property type="entry name" value="TRANSCRIPTIONAL REGULATOR, GNTR FAMILY"/>
    <property type="match status" value="1"/>
</dbReference>
<keyword evidence="6" id="KW-1185">Reference proteome</keyword>
<dbReference type="PROSITE" id="PS50949">
    <property type="entry name" value="HTH_GNTR"/>
    <property type="match status" value="1"/>
</dbReference>
<dbReference type="SUPFAM" id="SSF48008">
    <property type="entry name" value="GntR ligand-binding domain-like"/>
    <property type="match status" value="1"/>
</dbReference>
<organism evidence="5 6">
    <name type="scientific">Saccharopolyspora mangrovi</name>
    <dbReference type="NCBI Taxonomy" id="3082379"/>
    <lineage>
        <taxon>Bacteria</taxon>
        <taxon>Bacillati</taxon>
        <taxon>Actinomycetota</taxon>
        <taxon>Actinomycetes</taxon>
        <taxon>Pseudonocardiales</taxon>
        <taxon>Pseudonocardiaceae</taxon>
        <taxon>Saccharopolyspora</taxon>
    </lineage>
</organism>
<evidence type="ECO:0000313" key="6">
    <source>
        <dbReference type="Proteomes" id="UP001327093"/>
    </source>
</evidence>
<keyword evidence="3" id="KW-0804">Transcription</keyword>
<proteinExistence type="predicted"/>
<dbReference type="Gene3D" id="1.20.120.530">
    <property type="entry name" value="GntR ligand-binding domain-like"/>
    <property type="match status" value="1"/>
</dbReference>
<dbReference type="InterPro" id="IPR011711">
    <property type="entry name" value="GntR_C"/>
</dbReference>
<dbReference type="InterPro" id="IPR008920">
    <property type="entry name" value="TF_FadR/GntR_C"/>
</dbReference>
<dbReference type="PANTHER" id="PTHR43537:SF5">
    <property type="entry name" value="UXU OPERON TRANSCRIPTIONAL REGULATOR"/>
    <property type="match status" value="1"/>
</dbReference>
<protein>
    <submittedName>
        <fullName evidence="5">FadR/GntR family transcriptional regulator</fullName>
    </submittedName>
</protein>
<dbReference type="InterPro" id="IPR000524">
    <property type="entry name" value="Tscrpt_reg_HTH_GntR"/>
</dbReference>
<sequence>MGVTDDPWVPLRQGSVSDLIAERILQAITSQDLKPGDRLPPERELASRLGTSRPSLREALRSLRQSGHIDIKHGSGVFVADPSESHALRDAKFAEELTLTELFDMREVLEVPATAWAARNQDRELLAKVTEAFQALDRCAGAAEIDWAQLRALDAAFHLRIVEAAGNRFLTRTETVLQEILARGMQSTLRLPGRLERSRRDHTRIHEAVIAGDPVAARRAAKAHIDGARRAALKHLRDGQPTEEESGQAH</sequence>
<evidence type="ECO:0000313" key="5">
    <source>
        <dbReference type="EMBL" id="MEB3366603.1"/>
    </source>
</evidence>
<dbReference type="SMART" id="SM00895">
    <property type="entry name" value="FCD"/>
    <property type="match status" value="1"/>
</dbReference>
<dbReference type="EMBL" id="JAWLNX010000002">
    <property type="protein sequence ID" value="MEB3366603.1"/>
    <property type="molecule type" value="Genomic_DNA"/>
</dbReference>
<evidence type="ECO:0000256" key="2">
    <source>
        <dbReference type="ARBA" id="ARBA00023125"/>
    </source>
</evidence>
<dbReference type="InterPro" id="IPR036388">
    <property type="entry name" value="WH-like_DNA-bd_sf"/>
</dbReference>
<feature type="domain" description="HTH gntR-type" evidence="4">
    <location>
        <begin position="14"/>
        <end position="82"/>
    </location>
</feature>
<dbReference type="Proteomes" id="UP001327093">
    <property type="component" value="Unassembled WGS sequence"/>
</dbReference>
<reference evidence="5 6" key="1">
    <citation type="submission" date="2023-10" db="EMBL/GenBank/DDBJ databases">
        <title>Saccharopolyspora sp. nov., isolated from mangrove soil.</title>
        <authorList>
            <person name="Lu Y."/>
            <person name="Liu W."/>
        </authorList>
    </citation>
    <scope>NUCLEOTIDE SEQUENCE [LARGE SCALE GENOMIC DNA]</scope>
    <source>
        <strain evidence="5 6">S2-29</strain>
    </source>
</reference>
<dbReference type="PRINTS" id="PR00035">
    <property type="entry name" value="HTHGNTR"/>
</dbReference>
<dbReference type="Pfam" id="PF07729">
    <property type="entry name" value="FCD"/>
    <property type="match status" value="1"/>
</dbReference>
<dbReference type="Pfam" id="PF00392">
    <property type="entry name" value="GntR"/>
    <property type="match status" value="1"/>
</dbReference>
<evidence type="ECO:0000259" key="4">
    <source>
        <dbReference type="PROSITE" id="PS50949"/>
    </source>
</evidence>
<dbReference type="SUPFAM" id="SSF46785">
    <property type="entry name" value="Winged helix' DNA-binding domain"/>
    <property type="match status" value="1"/>
</dbReference>
<gene>
    <name evidence="5" type="ORF">R4I43_04220</name>
</gene>
<evidence type="ECO:0000256" key="3">
    <source>
        <dbReference type="ARBA" id="ARBA00023163"/>
    </source>
</evidence>
<dbReference type="SMART" id="SM00345">
    <property type="entry name" value="HTH_GNTR"/>
    <property type="match status" value="1"/>
</dbReference>
<name>A0ABU6A568_9PSEU</name>
<dbReference type="RefSeq" id="WP_324264171.1">
    <property type="nucleotide sequence ID" value="NZ_JAWLNX010000002.1"/>
</dbReference>
<comment type="caution">
    <text evidence="5">The sequence shown here is derived from an EMBL/GenBank/DDBJ whole genome shotgun (WGS) entry which is preliminary data.</text>
</comment>
<accession>A0ABU6A568</accession>
<evidence type="ECO:0000256" key="1">
    <source>
        <dbReference type="ARBA" id="ARBA00023015"/>
    </source>
</evidence>
<dbReference type="InterPro" id="IPR036390">
    <property type="entry name" value="WH_DNA-bd_sf"/>
</dbReference>